<protein>
    <submittedName>
        <fullName evidence="2">FMN-linked oxidoreductase</fullName>
    </submittedName>
</protein>
<dbReference type="InterPro" id="IPR045247">
    <property type="entry name" value="Oye-like"/>
</dbReference>
<dbReference type="OrthoDB" id="276546at2759"/>
<dbReference type="SUPFAM" id="SSF51395">
    <property type="entry name" value="FMN-linked oxidoreductases"/>
    <property type="match status" value="1"/>
</dbReference>
<name>A0A9P5ZB87_9AGAR</name>
<comment type="caution">
    <text evidence="2">The sequence shown here is derived from an EMBL/GenBank/DDBJ whole genome shotgun (WGS) entry which is preliminary data.</text>
</comment>
<evidence type="ECO:0000313" key="2">
    <source>
        <dbReference type="EMBL" id="KAF9483540.1"/>
    </source>
</evidence>
<feature type="domain" description="NADH:flavin oxidoreductase/NADH oxidase N-terminal" evidence="1">
    <location>
        <begin position="266"/>
        <end position="443"/>
    </location>
</feature>
<dbReference type="PANTHER" id="PTHR22893">
    <property type="entry name" value="NADH OXIDOREDUCTASE-RELATED"/>
    <property type="match status" value="1"/>
</dbReference>
<dbReference type="Pfam" id="PF00724">
    <property type="entry name" value="Oxidored_FMN"/>
    <property type="match status" value="1"/>
</dbReference>
<gene>
    <name evidence="2" type="ORF">BDN70DRAFT_929067</name>
</gene>
<accession>A0A9P5ZB87</accession>
<keyword evidence="3" id="KW-1185">Reference proteome</keyword>
<dbReference type="GO" id="GO:0016491">
    <property type="term" value="F:oxidoreductase activity"/>
    <property type="evidence" value="ECO:0007669"/>
    <property type="project" value="InterPro"/>
</dbReference>
<organism evidence="2 3">
    <name type="scientific">Pholiota conissans</name>
    <dbReference type="NCBI Taxonomy" id="109636"/>
    <lineage>
        <taxon>Eukaryota</taxon>
        <taxon>Fungi</taxon>
        <taxon>Dikarya</taxon>
        <taxon>Basidiomycota</taxon>
        <taxon>Agaricomycotina</taxon>
        <taxon>Agaricomycetes</taxon>
        <taxon>Agaricomycetidae</taxon>
        <taxon>Agaricales</taxon>
        <taxon>Agaricineae</taxon>
        <taxon>Strophariaceae</taxon>
        <taxon>Pholiota</taxon>
    </lineage>
</organism>
<dbReference type="AlphaFoldDB" id="A0A9P5ZB87"/>
<reference evidence="2" key="1">
    <citation type="submission" date="2020-11" db="EMBL/GenBank/DDBJ databases">
        <authorList>
            <consortium name="DOE Joint Genome Institute"/>
            <person name="Ahrendt S."/>
            <person name="Riley R."/>
            <person name="Andreopoulos W."/>
            <person name="Labutti K."/>
            <person name="Pangilinan J."/>
            <person name="Ruiz-Duenas F.J."/>
            <person name="Barrasa J.M."/>
            <person name="Sanchez-Garcia M."/>
            <person name="Camarero S."/>
            <person name="Miyauchi S."/>
            <person name="Serrano A."/>
            <person name="Linde D."/>
            <person name="Babiker R."/>
            <person name="Drula E."/>
            <person name="Ayuso-Fernandez I."/>
            <person name="Pacheco R."/>
            <person name="Padilla G."/>
            <person name="Ferreira P."/>
            <person name="Barriuso J."/>
            <person name="Kellner H."/>
            <person name="Castanera R."/>
            <person name="Alfaro M."/>
            <person name="Ramirez L."/>
            <person name="Pisabarro A.G."/>
            <person name="Kuo A."/>
            <person name="Tritt A."/>
            <person name="Lipzen A."/>
            <person name="He G."/>
            <person name="Yan M."/>
            <person name="Ng V."/>
            <person name="Cullen D."/>
            <person name="Martin F."/>
            <person name="Rosso M.-N."/>
            <person name="Henrissat B."/>
            <person name="Hibbett D."/>
            <person name="Martinez A.T."/>
            <person name="Grigoriev I.V."/>
        </authorList>
    </citation>
    <scope>NUCLEOTIDE SEQUENCE</scope>
    <source>
        <strain evidence="2">CIRM-BRFM 674</strain>
    </source>
</reference>
<dbReference type="Proteomes" id="UP000807469">
    <property type="component" value="Unassembled WGS sequence"/>
</dbReference>
<proteinExistence type="predicted"/>
<sequence>MPQNDGIPCCRNPASSTFLCTAFVSPPPYQILASHILNTPPRPPNHSIATVTVCSQNELAFAVFCGAQMQVGGQRDTGFVNGFGYINLTWTYTRRIATRVPPYTAIFTPSQTGTWSSLHGPRRVHTYLCTIPDGYTPVQDMAVFWITTGPVGSAPVSRLHTAPVGSPTQSSKHPSTSAVEIFENWESESKLYTSKLYMTQYIRVSRRLLRNILIKLFDILTQFTEFNATQTVDPVWTVTVQASSLISPSLTHRSSSSSSKNHRVEEPQWNGVQLHGAGGYLVNQFLDSGSNKRTDKWGGSIENRSRFGLEVLKVLTQVYPRDVAIKISPSGGYNDVGMPLQETLDTYSYFISEVDKLGLSFIELMRYSAKFDVEYDGVRRATRHDVLESYRPFVKNTKLFLNADITPEEGEALVSAGKVDGVTFGFNFITHPDLVKRVQNGKPFDNAPDIAHLQTNKDSGDWATGYTDYPTATY</sequence>
<dbReference type="InterPro" id="IPR001155">
    <property type="entry name" value="OxRdtase_FMN_N"/>
</dbReference>
<dbReference type="Gene3D" id="3.20.20.70">
    <property type="entry name" value="Aldolase class I"/>
    <property type="match status" value="1"/>
</dbReference>
<dbReference type="EMBL" id="MU155152">
    <property type="protein sequence ID" value="KAF9483540.1"/>
    <property type="molecule type" value="Genomic_DNA"/>
</dbReference>
<evidence type="ECO:0000313" key="3">
    <source>
        <dbReference type="Proteomes" id="UP000807469"/>
    </source>
</evidence>
<evidence type="ECO:0000259" key="1">
    <source>
        <dbReference type="Pfam" id="PF00724"/>
    </source>
</evidence>
<dbReference type="GO" id="GO:0010181">
    <property type="term" value="F:FMN binding"/>
    <property type="evidence" value="ECO:0007669"/>
    <property type="project" value="InterPro"/>
</dbReference>
<dbReference type="InterPro" id="IPR013785">
    <property type="entry name" value="Aldolase_TIM"/>
</dbReference>
<dbReference type="PANTHER" id="PTHR22893:SF91">
    <property type="entry name" value="NADPH DEHYDROGENASE 2-RELATED"/>
    <property type="match status" value="1"/>
</dbReference>